<accession>G0W4P9</accession>
<keyword evidence="3" id="KW-1185">Reference proteome</keyword>
<dbReference type="AlphaFoldDB" id="G0W4P9"/>
<dbReference type="OrthoDB" id="4062134at2759"/>
<dbReference type="RefSeq" id="XP_003668030.1">
    <property type="nucleotide sequence ID" value="XM_003667982.1"/>
</dbReference>
<evidence type="ECO:0000256" key="1">
    <source>
        <dbReference type="SAM" id="MobiDB-lite"/>
    </source>
</evidence>
<dbReference type="GeneID" id="11493755"/>
<sequence length="626" mass="71474">MHLQELYYNAEIGKIKDNNSGKVQTKRKFKELSPPRKRKLLGFFHQHSRKQLEHPNDSESDFTLDDINDRFTADTRNQTDEDSATSNISLCDRRQRYNAPEPPSLHEMANHATGTNFSIYLKKLHELGSNIKRSVRTSHKTEPISSENSFSGSDTSERNGHSLEYYDVFHTNPSHLNTLFDYGLEHCSNLTHGLKEQQFKSFRRLGPFQTKKYEECTSLANTYSSHSSLLSSREVDALDESATCDYSTESRGTKRMLNLGRINSKRLCLPKESESLSTGSEVGHAPSMTKLHSPNLFEDKAALLDHCLQISSSSDSVSTIELSNDNLSFSERSEEDFGNVPDTIGVSSVSSQGSVVSNQLLCSVPTFRKGHQSYGWSIPRLVNNLHDGSFSDRRLNEILENNSSISFTNHQFYDVPYNVEEDEVAIMPPIDHNSFQGSNDNDNDEISVIEREQDVLATLTESQRDKNERSVRFDENSQLMIYKAEPTENSKHKKVNSHSYDLKDITRKGFGSILKAKENACKIAEEERIKKCDEVDVEEFMRLFESSEMKRSYNEMEFSRFREQQVRSYILKNCNNNKEQYKNALKATIFPSGNEEEFTDSDFEQENHCPSSFKPLCGDTSSTNTY</sequence>
<name>G0W4P9_NAUDC</name>
<organism evidence="2 3">
    <name type="scientific">Naumovozyma dairenensis (strain ATCC 10597 / BCRC 20456 / CBS 421 / NBRC 0211 / NRRL Y-12639)</name>
    <name type="common">Saccharomyces dairenensis</name>
    <dbReference type="NCBI Taxonomy" id="1071378"/>
    <lineage>
        <taxon>Eukaryota</taxon>
        <taxon>Fungi</taxon>
        <taxon>Dikarya</taxon>
        <taxon>Ascomycota</taxon>
        <taxon>Saccharomycotina</taxon>
        <taxon>Saccharomycetes</taxon>
        <taxon>Saccharomycetales</taxon>
        <taxon>Saccharomycetaceae</taxon>
        <taxon>Naumovozyma</taxon>
    </lineage>
</organism>
<dbReference type="EMBL" id="HE580267">
    <property type="protein sequence ID" value="CCD22787.1"/>
    <property type="molecule type" value="Genomic_DNA"/>
</dbReference>
<feature type="compositionally biased region" description="Polar residues" evidence="1">
    <location>
        <begin position="143"/>
        <end position="154"/>
    </location>
</feature>
<dbReference type="OMA" id="NMDEDSI"/>
<feature type="region of interest" description="Disordered" evidence="1">
    <location>
        <begin position="134"/>
        <end position="158"/>
    </location>
</feature>
<proteinExistence type="predicted"/>
<dbReference type="KEGG" id="ndi:NDAI_0A06330"/>
<evidence type="ECO:0000313" key="3">
    <source>
        <dbReference type="Proteomes" id="UP000000689"/>
    </source>
</evidence>
<reference evidence="2 3" key="1">
    <citation type="journal article" date="2011" name="Proc. Natl. Acad. Sci. U.S.A.">
        <title>Evolutionary erosion of yeast sex chromosomes by mating-type switching accidents.</title>
        <authorList>
            <person name="Gordon J.L."/>
            <person name="Armisen D."/>
            <person name="Proux-Wera E."/>
            <person name="Oheigeartaigh S.S."/>
            <person name="Byrne K.P."/>
            <person name="Wolfe K.H."/>
        </authorList>
    </citation>
    <scope>NUCLEOTIDE SEQUENCE [LARGE SCALE GENOMIC DNA]</scope>
    <source>
        <strain evidence="3">ATCC 10597 / BCRC 20456 / CBS 421 / NBRC 0211 / NRRL Y-12639</strain>
    </source>
</reference>
<feature type="region of interest" description="Disordered" evidence="1">
    <location>
        <begin position="73"/>
        <end position="109"/>
    </location>
</feature>
<gene>
    <name evidence="2" type="primary">NDAI0A06330</name>
    <name evidence="2" type="ordered locus">NDAI_0A06330</name>
</gene>
<evidence type="ECO:0000313" key="2">
    <source>
        <dbReference type="EMBL" id="CCD22787.1"/>
    </source>
</evidence>
<dbReference type="Proteomes" id="UP000000689">
    <property type="component" value="Chromosome 1"/>
</dbReference>
<dbReference type="HOGENOM" id="CLU_028834_0_0_1"/>
<protein>
    <submittedName>
        <fullName evidence="2">Uncharacterized protein</fullName>
    </submittedName>
</protein>